<gene>
    <name evidence="2" type="primary">AVEN_254895_1</name>
    <name evidence="2" type="ORF">NPIL_561401</name>
</gene>
<protein>
    <submittedName>
        <fullName evidence="2">SWIM-type domain-containing protein</fullName>
    </submittedName>
</protein>
<dbReference type="Gene3D" id="3.90.320.10">
    <property type="match status" value="1"/>
</dbReference>
<reference evidence="2" key="1">
    <citation type="submission" date="2020-08" db="EMBL/GenBank/DDBJ databases">
        <title>Multicomponent nature underlies the extraordinary mechanical properties of spider dragline silk.</title>
        <authorList>
            <person name="Kono N."/>
            <person name="Nakamura H."/>
            <person name="Mori M."/>
            <person name="Yoshida Y."/>
            <person name="Ohtoshi R."/>
            <person name="Malay A.D."/>
            <person name="Moran D.A.P."/>
            <person name="Tomita M."/>
            <person name="Numata K."/>
            <person name="Arakawa K."/>
        </authorList>
    </citation>
    <scope>NUCLEOTIDE SEQUENCE</scope>
</reference>
<keyword evidence="3" id="KW-1185">Reference proteome</keyword>
<proteinExistence type="predicted"/>
<evidence type="ECO:0000313" key="3">
    <source>
        <dbReference type="Proteomes" id="UP000887013"/>
    </source>
</evidence>
<comment type="caution">
    <text evidence="2">The sequence shown here is derived from an EMBL/GenBank/DDBJ whole genome shotgun (WGS) entry which is preliminary data.</text>
</comment>
<dbReference type="InterPro" id="IPR011604">
    <property type="entry name" value="PDDEXK-like_dom_sf"/>
</dbReference>
<dbReference type="EMBL" id="BMAW01131409">
    <property type="protein sequence ID" value="GFU39338.1"/>
    <property type="molecule type" value="Genomic_DNA"/>
</dbReference>
<feature type="chain" id="PRO_5036454898" evidence="1">
    <location>
        <begin position="20"/>
        <end position="191"/>
    </location>
</feature>
<dbReference type="OrthoDB" id="6418206at2759"/>
<feature type="signal peptide" evidence="1">
    <location>
        <begin position="1"/>
        <end position="19"/>
    </location>
</feature>
<evidence type="ECO:0000256" key="1">
    <source>
        <dbReference type="SAM" id="SignalP"/>
    </source>
</evidence>
<organism evidence="2 3">
    <name type="scientific">Nephila pilipes</name>
    <name type="common">Giant wood spider</name>
    <name type="synonym">Nephila maculata</name>
    <dbReference type="NCBI Taxonomy" id="299642"/>
    <lineage>
        <taxon>Eukaryota</taxon>
        <taxon>Metazoa</taxon>
        <taxon>Ecdysozoa</taxon>
        <taxon>Arthropoda</taxon>
        <taxon>Chelicerata</taxon>
        <taxon>Arachnida</taxon>
        <taxon>Araneae</taxon>
        <taxon>Araneomorphae</taxon>
        <taxon>Entelegynae</taxon>
        <taxon>Araneoidea</taxon>
        <taxon>Nephilidae</taxon>
        <taxon>Nephila</taxon>
    </lineage>
</organism>
<name>A0A8X6QRU1_NEPPI</name>
<accession>A0A8X6QRU1</accession>
<sequence length="191" mass="21229">MQDALALLGELLTFALLHAIDDNIRKEMYSASTERLQTWLEPKPTKKDPTMANQLFKCKCTKTSTLDSHNSAFEKVMSIFATPFAESSRNLHNIRFHKTLSLPAAVCGAKIAVDMPDPQSTVRKTGLVIHPLDQYIAASPDGLIRSGEDYMLLEIKSIFNPDGSSLEGFLSKRPDFCLSYTNGFISLKNKS</sequence>
<keyword evidence="1" id="KW-0732">Signal</keyword>
<dbReference type="AlphaFoldDB" id="A0A8X6QRU1"/>
<dbReference type="Proteomes" id="UP000887013">
    <property type="component" value="Unassembled WGS sequence"/>
</dbReference>
<evidence type="ECO:0000313" key="2">
    <source>
        <dbReference type="EMBL" id="GFU39338.1"/>
    </source>
</evidence>